<proteinExistence type="predicted"/>
<protein>
    <recommendedName>
        <fullName evidence="3">DUF2971 domain-containing protein</fullName>
    </recommendedName>
</protein>
<accession>A0A2T7UJB4</accession>
<sequence>MNLSQLTAPANLYRILSFDRAAEIITSRQLYFAHPSTWDDPYERVLKHDAAKAIFAQCWCRKAVSDAMWRIYSPHGLGVRIATTRQRLQQCLAAARRTRPFSYATLNVEYLNQEEIESRLEEARSQLRAEFSVEAAIEPLFLKRRAFDHEREARVVIFDEHSLKGDPKNGISIDIDPFKLLTSIWIDPRAPEETVKAYKFYLKEKLGFPGTVEKSRLYAVPDSLSSRMEACGQPDAAP</sequence>
<evidence type="ECO:0008006" key="3">
    <source>
        <dbReference type="Google" id="ProtNLM"/>
    </source>
</evidence>
<dbReference type="InterPro" id="IPR021352">
    <property type="entry name" value="DUF2971"/>
</dbReference>
<reference evidence="1" key="1">
    <citation type="submission" date="2017-04" db="EMBL/GenBank/DDBJ databases">
        <title>Unexpected and diverse lifestyles within the genus Limnohabitans.</title>
        <authorList>
            <person name="Kasalicky V."/>
            <person name="Mehrshad M."/>
            <person name="Andrei S.-A."/>
            <person name="Salcher M."/>
            <person name="Kratochvilova H."/>
            <person name="Simek K."/>
            <person name="Ghai R."/>
        </authorList>
    </citation>
    <scope>NUCLEOTIDE SEQUENCE [LARGE SCALE GENOMIC DNA]</scope>
    <source>
        <strain evidence="1">II-D5</strain>
    </source>
</reference>
<dbReference type="STRING" id="1293045.H663_16395"/>
<dbReference type="Proteomes" id="UP000037507">
    <property type="component" value="Unassembled WGS sequence"/>
</dbReference>
<organism evidence="1 2">
    <name type="scientific">Limnohabitans planktonicus II-D5</name>
    <dbReference type="NCBI Taxonomy" id="1293045"/>
    <lineage>
        <taxon>Bacteria</taxon>
        <taxon>Pseudomonadati</taxon>
        <taxon>Pseudomonadota</taxon>
        <taxon>Betaproteobacteria</taxon>
        <taxon>Burkholderiales</taxon>
        <taxon>Comamonadaceae</taxon>
        <taxon>Limnohabitans</taxon>
    </lineage>
</organism>
<keyword evidence="2" id="KW-1185">Reference proteome</keyword>
<dbReference type="AlphaFoldDB" id="A0A2T7UJB4"/>
<name>A0A2T7UJB4_9BURK</name>
<gene>
    <name evidence="1" type="ORF">H663_001655</name>
</gene>
<dbReference type="OrthoDB" id="7852032at2"/>
<dbReference type="Pfam" id="PF11185">
    <property type="entry name" value="DUF2971"/>
    <property type="match status" value="1"/>
</dbReference>
<comment type="caution">
    <text evidence="1">The sequence shown here is derived from an EMBL/GenBank/DDBJ whole genome shotgun (WGS) entry which is preliminary data.</text>
</comment>
<evidence type="ECO:0000313" key="2">
    <source>
        <dbReference type="Proteomes" id="UP000037507"/>
    </source>
</evidence>
<dbReference type="RefSeq" id="WP_053175240.1">
    <property type="nucleotide sequence ID" value="NZ_LFYT02000001.1"/>
</dbReference>
<evidence type="ECO:0000313" key="1">
    <source>
        <dbReference type="EMBL" id="PVE44741.1"/>
    </source>
</evidence>
<dbReference type="EMBL" id="LFYT02000001">
    <property type="protein sequence ID" value="PVE44741.1"/>
    <property type="molecule type" value="Genomic_DNA"/>
</dbReference>